<keyword evidence="3" id="KW-0812">Transmembrane</keyword>
<proteinExistence type="inferred from homology"/>
<feature type="transmembrane region" description="Helical" evidence="3">
    <location>
        <begin position="127"/>
        <end position="149"/>
    </location>
</feature>
<evidence type="ECO:0000313" key="6">
    <source>
        <dbReference type="Proteomes" id="UP000243459"/>
    </source>
</evidence>
<feature type="domain" description="Mechanosensitive channel protein 2/3 transmembrane" evidence="4">
    <location>
        <begin position="169"/>
        <end position="229"/>
    </location>
</feature>
<dbReference type="OMA" id="SKTHYVL"/>
<dbReference type="AlphaFoldDB" id="A0A5P1FE85"/>
<dbReference type="PANTHER" id="PTHR43634:SF2">
    <property type="entry name" value="LOW CONDUCTANCE MECHANOSENSITIVE CHANNEL YNAI"/>
    <property type="match status" value="1"/>
</dbReference>
<gene>
    <name evidence="5" type="ORF">A4U43_C03F30780</name>
</gene>
<evidence type="ECO:0000313" key="5">
    <source>
        <dbReference type="EMBL" id="ONK76668.1"/>
    </source>
</evidence>
<keyword evidence="6" id="KW-1185">Reference proteome</keyword>
<dbReference type="PANTHER" id="PTHR43634">
    <property type="entry name" value="OW CONDUCTANCE MECHANOSENSITIVE CHANNEL"/>
    <property type="match status" value="1"/>
</dbReference>
<dbReference type="EMBL" id="CM007383">
    <property type="protein sequence ID" value="ONK76668.1"/>
    <property type="molecule type" value="Genomic_DNA"/>
</dbReference>
<comment type="similarity">
    <text evidence="2">Belongs to the MscS (TC 1.A.23) family.</text>
</comment>
<evidence type="ECO:0000256" key="2">
    <source>
        <dbReference type="ARBA" id="ARBA00008017"/>
    </source>
</evidence>
<protein>
    <recommendedName>
        <fullName evidence="4">Mechanosensitive channel protein 2/3 transmembrane domain-containing protein</fullName>
    </recommendedName>
</protein>
<dbReference type="Pfam" id="PF25237">
    <property type="entry name" value="MSL2_3"/>
    <property type="match status" value="1"/>
</dbReference>
<dbReference type="Proteomes" id="UP000243459">
    <property type="component" value="Chromosome 3"/>
</dbReference>
<name>A0A5P1FE85_ASPOF</name>
<evidence type="ECO:0000256" key="1">
    <source>
        <dbReference type="ARBA" id="ARBA00004141"/>
    </source>
</evidence>
<accession>A0A5P1FE85</accession>
<sequence>MAVGVSSQLQLNKFSVRRKHSGITDQPESSELRSWRHLRSQSISLSSSRASRQDLRSPNATDRIYRTLNYAPCRYNRFQCYCFGMPSFSDGIPLLKNTTLALSRSYNVLKESPLLSRSYTALAESPLVMQLAPAIGIIAFAVWGLGPLMHYGRTLFLHRSDSNWKKSKTHYVLTSYLQPLLLWTGTILLCRALGPVSLSSAASQAVKKRLLNFVQSLSTVLAFAYCLTRHTSLHDDNCQPLHAEHL</sequence>
<evidence type="ECO:0000256" key="3">
    <source>
        <dbReference type="SAM" id="Phobius"/>
    </source>
</evidence>
<dbReference type="GO" id="GO:0016020">
    <property type="term" value="C:membrane"/>
    <property type="evidence" value="ECO:0007669"/>
    <property type="project" value="UniProtKB-SubCell"/>
</dbReference>
<comment type="subcellular location">
    <subcellularLocation>
        <location evidence="1">Membrane</location>
        <topology evidence="1">Multi-pass membrane protein</topology>
    </subcellularLocation>
</comment>
<dbReference type="InterPro" id="IPR057483">
    <property type="entry name" value="MSL2/3_TM_dom"/>
</dbReference>
<evidence type="ECO:0000259" key="4">
    <source>
        <dbReference type="Pfam" id="PF25237"/>
    </source>
</evidence>
<dbReference type="Gramene" id="ONK76668">
    <property type="protein sequence ID" value="ONK76668"/>
    <property type="gene ID" value="A4U43_C03F30780"/>
</dbReference>
<organism evidence="5 6">
    <name type="scientific">Asparagus officinalis</name>
    <name type="common">Garden asparagus</name>
    <dbReference type="NCBI Taxonomy" id="4686"/>
    <lineage>
        <taxon>Eukaryota</taxon>
        <taxon>Viridiplantae</taxon>
        <taxon>Streptophyta</taxon>
        <taxon>Embryophyta</taxon>
        <taxon>Tracheophyta</taxon>
        <taxon>Spermatophyta</taxon>
        <taxon>Magnoliopsida</taxon>
        <taxon>Liliopsida</taxon>
        <taxon>Asparagales</taxon>
        <taxon>Asparagaceae</taxon>
        <taxon>Asparagoideae</taxon>
        <taxon>Asparagus</taxon>
    </lineage>
</organism>
<keyword evidence="3" id="KW-0472">Membrane</keyword>
<dbReference type="InterPro" id="IPR045042">
    <property type="entry name" value="YnaI-like"/>
</dbReference>
<reference evidence="6" key="1">
    <citation type="journal article" date="2017" name="Nat. Commun.">
        <title>The asparagus genome sheds light on the origin and evolution of a young Y chromosome.</title>
        <authorList>
            <person name="Harkess A."/>
            <person name="Zhou J."/>
            <person name="Xu C."/>
            <person name="Bowers J.E."/>
            <person name="Van der Hulst R."/>
            <person name="Ayyampalayam S."/>
            <person name="Mercati F."/>
            <person name="Riccardi P."/>
            <person name="McKain M.R."/>
            <person name="Kakrana A."/>
            <person name="Tang H."/>
            <person name="Ray J."/>
            <person name="Groenendijk J."/>
            <person name="Arikit S."/>
            <person name="Mathioni S.M."/>
            <person name="Nakano M."/>
            <person name="Shan H."/>
            <person name="Telgmann-Rauber A."/>
            <person name="Kanno A."/>
            <person name="Yue Z."/>
            <person name="Chen H."/>
            <person name="Li W."/>
            <person name="Chen Y."/>
            <person name="Xu X."/>
            <person name="Zhang Y."/>
            <person name="Luo S."/>
            <person name="Chen H."/>
            <person name="Gao J."/>
            <person name="Mao Z."/>
            <person name="Pires J.C."/>
            <person name="Luo M."/>
            <person name="Kudrna D."/>
            <person name="Wing R.A."/>
            <person name="Meyers B.C."/>
            <person name="Yi K."/>
            <person name="Kong H."/>
            <person name="Lavrijsen P."/>
            <person name="Sunseri F."/>
            <person name="Falavigna A."/>
            <person name="Ye Y."/>
            <person name="Leebens-Mack J.H."/>
            <person name="Chen G."/>
        </authorList>
    </citation>
    <scope>NUCLEOTIDE SEQUENCE [LARGE SCALE GENOMIC DNA]</scope>
    <source>
        <strain evidence="6">cv. DH0086</strain>
    </source>
</reference>
<keyword evidence="3" id="KW-1133">Transmembrane helix</keyword>